<dbReference type="SUPFAM" id="SSF55347">
    <property type="entry name" value="Glyceraldehyde-3-phosphate dehydrogenase-like, C-terminal domain"/>
    <property type="match status" value="1"/>
</dbReference>
<name>A0ABW5R5M0_9BACL</name>
<dbReference type="RefSeq" id="WP_379927744.1">
    <property type="nucleotide sequence ID" value="NZ_JBHUMM010000002.1"/>
</dbReference>
<proteinExistence type="predicted"/>
<dbReference type="InterPro" id="IPR036291">
    <property type="entry name" value="NAD(P)-bd_dom_sf"/>
</dbReference>
<dbReference type="PANTHER" id="PTHR43818:SF11">
    <property type="entry name" value="BCDNA.GH03377"/>
    <property type="match status" value="1"/>
</dbReference>
<dbReference type="Gene3D" id="3.40.50.720">
    <property type="entry name" value="NAD(P)-binding Rossmann-like Domain"/>
    <property type="match status" value="1"/>
</dbReference>
<feature type="domain" description="GFO/IDH/MocA-like oxidoreductase" evidence="3">
    <location>
        <begin position="139"/>
        <end position="276"/>
    </location>
</feature>
<evidence type="ECO:0000313" key="4">
    <source>
        <dbReference type="EMBL" id="MFD2670363.1"/>
    </source>
</evidence>
<reference evidence="5" key="1">
    <citation type="journal article" date="2019" name="Int. J. Syst. Evol. Microbiol.">
        <title>The Global Catalogue of Microorganisms (GCM) 10K type strain sequencing project: providing services to taxonomists for standard genome sequencing and annotation.</title>
        <authorList>
            <consortium name="The Broad Institute Genomics Platform"/>
            <consortium name="The Broad Institute Genome Sequencing Center for Infectious Disease"/>
            <person name="Wu L."/>
            <person name="Ma J."/>
        </authorList>
    </citation>
    <scope>NUCLEOTIDE SEQUENCE [LARGE SCALE GENOMIC DNA]</scope>
    <source>
        <strain evidence="5">KCTC 33676</strain>
    </source>
</reference>
<accession>A0ABW5R5M0</accession>
<organism evidence="4 5">
    <name type="scientific">Marinicrinis sediminis</name>
    <dbReference type="NCBI Taxonomy" id="1652465"/>
    <lineage>
        <taxon>Bacteria</taxon>
        <taxon>Bacillati</taxon>
        <taxon>Bacillota</taxon>
        <taxon>Bacilli</taxon>
        <taxon>Bacillales</taxon>
        <taxon>Paenibacillaceae</taxon>
    </lineage>
</organism>
<evidence type="ECO:0000313" key="5">
    <source>
        <dbReference type="Proteomes" id="UP001597497"/>
    </source>
</evidence>
<comment type="caution">
    <text evidence="4">The sequence shown here is derived from an EMBL/GenBank/DDBJ whole genome shotgun (WGS) entry which is preliminary data.</text>
</comment>
<keyword evidence="5" id="KW-1185">Reference proteome</keyword>
<dbReference type="Pfam" id="PF22725">
    <property type="entry name" value="GFO_IDH_MocA_C3"/>
    <property type="match status" value="1"/>
</dbReference>
<dbReference type="InterPro" id="IPR055170">
    <property type="entry name" value="GFO_IDH_MocA-like_dom"/>
</dbReference>
<dbReference type="Pfam" id="PF01408">
    <property type="entry name" value="GFO_IDH_MocA"/>
    <property type="match status" value="1"/>
</dbReference>
<dbReference type="Gene3D" id="3.30.360.10">
    <property type="entry name" value="Dihydrodipicolinate Reductase, domain 2"/>
    <property type="match status" value="1"/>
</dbReference>
<dbReference type="Proteomes" id="UP001597497">
    <property type="component" value="Unassembled WGS sequence"/>
</dbReference>
<evidence type="ECO:0000259" key="2">
    <source>
        <dbReference type="Pfam" id="PF01408"/>
    </source>
</evidence>
<dbReference type="SUPFAM" id="SSF51735">
    <property type="entry name" value="NAD(P)-binding Rossmann-fold domains"/>
    <property type="match status" value="1"/>
</dbReference>
<keyword evidence="1" id="KW-0560">Oxidoreductase</keyword>
<dbReference type="InterPro" id="IPR050463">
    <property type="entry name" value="Gfo/Idh/MocA_oxidrdct_glycsds"/>
</dbReference>
<evidence type="ECO:0000259" key="3">
    <source>
        <dbReference type="Pfam" id="PF22725"/>
    </source>
</evidence>
<dbReference type="InterPro" id="IPR000683">
    <property type="entry name" value="Gfo/Idh/MocA-like_OxRdtase_N"/>
</dbReference>
<gene>
    <name evidence="4" type="ORF">ACFSUC_01930</name>
</gene>
<protein>
    <submittedName>
        <fullName evidence="4">Gfo/Idh/MocA family protein</fullName>
    </submittedName>
</protein>
<feature type="domain" description="Gfo/Idh/MocA-like oxidoreductase N-terminal" evidence="2">
    <location>
        <begin position="11"/>
        <end position="131"/>
    </location>
</feature>
<dbReference type="PANTHER" id="PTHR43818">
    <property type="entry name" value="BCDNA.GH03377"/>
    <property type="match status" value="1"/>
</dbReference>
<dbReference type="EMBL" id="JBHUMM010000002">
    <property type="protein sequence ID" value="MFD2670363.1"/>
    <property type="molecule type" value="Genomic_DNA"/>
</dbReference>
<sequence>MKRDHREQQQVRIGLVGASWFADLWYLPVLQQHPDVEIAAICSRNGENAVKMAEKYQIPNTYRSYQDMLAAEELDGVCIVTPNHLHLPVTLYAVDRGVHVLCEKPLALDGLEAEQMLHHVTESGMVHGVNFTYREHPGIRKIRHMIEQQAIGTFLSGKFEYSGDYGLSGPPGWRGSVEQGGIDGVLADLGSHLIDFVQYAVQQKLTHVQASMKFLQEGKLVELPERTNPDQAADSILFSGTFDNGAHAVFQTSWISAQGNRNQTIEMMLHGSEGSLHLLTSELGTKLWYAPNTGIQKKWQPIDIPSLPGWNDEAEPSEQRFRPWRISEKNEIWKWVDAIRDHAAHSDSPHTDSDEAEADRPTYADGAQVQRVMDAIIQSAIEGKRVEVPVKPFMKIIPS</sequence>
<evidence type="ECO:0000256" key="1">
    <source>
        <dbReference type="ARBA" id="ARBA00023002"/>
    </source>
</evidence>